<dbReference type="AlphaFoldDB" id="A0A6A7A5A8"/>
<dbReference type="OrthoDB" id="3259529at2759"/>
<evidence type="ECO:0000313" key="2">
    <source>
        <dbReference type="Proteomes" id="UP000799424"/>
    </source>
</evidence>
<organism evidence="1 2">
    <name type="scientific">Ophiobolus disseminans</name>
    <dbReference type="NCBI Taxonomy" id="1469910"/>
    <lineage>
        <taxon>Eukaryota</taxon>
        <taxon>Fungi</taxon>
        <taxon>Dikarya</taxon>
        <taxon>Ascomycota</taxon>
        <taxon>Pezizomycotina</taxon>
        <taxon>Dothideomycetes</taxon>
        <taxon>Pleosporomycetidae</taxon>
        <taxon>Pleosporales</taxon>
        <taxon>Pleosporineae</taxon>
        <taxon>Phaeosphaeriaceae</taxon>
        <taxon>Ophiobolus</taxon>
    </lineage>
</organism>
<reference evidence="1" key="1">
    <citation type="journal article" date="2020" name="Stud. Mycol.">
        <title>101 Dothideomycetes genomes: a test case for predicting lifestyles and emergence of pathogens.</title>
        <authorList>
            <person name="Haridas S."/>
            <person name="Albert R."/>
            <person name="Binder M."/>
            <person name="Bloem J."/>
            <person name="Labutti K."/>
            <person name="Salamov A."/>
            <person name="Andreopoulos B."/>
            <person name="Baker S."/>
            <person name="Barry K."/>
            <person name="Bills G."/>
            <person name="Bluhm B."/>
            <person name="Cannon C."/>
            <person name="Castanera R."/>
            <person name="Culley D."/>
            <person name="Daum C."/>
            <person name="Ezra D."/>
            <person name="Gonzalez J."/>
            <person name="Henrissat B."/>
            <person name="Kuo A."/>
            <person name="Liang C."/>
            <person name="Lipzen A."/>
            <person name="Lutzoni F."/>
            <person name="Magnuson J."/>
            <person name="Mondo S."/>
            <person name="Nolan M."/>
            <person name="Ohm R."/>
            <person name="Pangilinan J."/>
            <person name="Park H.-J."/>
            <person name="Ramirez L."/>
            <person name="Alfaro M."/>
            <person name="Sun H."/>
            <person name="Tritt A."/>
            <person name="Yoshinaga Y."/>
            <person name="Zwiers L.-H."/>
            <person name="Turgeon B."/>
            <person name="Goodwin S."/>
            <person name="Spatafora J."/>
            <person name="Crous P."/>
            <person name="Grigoriev I."/>
        </authorList>
    </citation>
    <scope>NUCLEOTIDE SEQUENCE</scope>
    <source>
        <strain evidence="1">CBS 113818</strain>
    </source>
</reference>
<protein>
    <submittedName>
        <fullName evidence="1">Uncharacterized protein</fullName>
    </submittedName>
</protein>
<dbReference type="EMBL" id="MU006222">
    <property type="protein sequence ID" value="KAF2828481.1"/>
    <property type="molecule type" value="Genomic_DNA"/>
</dbReference>
<keyword evidence="2" id="KW-1185">Reference proteome</keyword>
<dbReference type="Proteomes" id="UP000799424">
    <property type="component" value="Unassembled WGS sequence"/>
</dbReference>
<accession>A0A6A7A5A8</accession>
<name>A0A6A7A5A8_9PLEO</name>
<sequence>MEHNTTEEQQQDYTRFSNPIPVKQFNDPAFLNRSPDDELPSFGGHGTLEILEVTQLLDRASITCCLVGISALIYYGAGRGRRDWEVCVPTEKLREASALLYSADTYENYPPRPTSRGSLLHTFPRFKVVGKALCFTLIPSDDAHIDCIPPNIERSQMGLPYPTLEIFAQSLLDTNDMVALTDLVDGMDLTEQWGLEHLKLDAEMDLAWTRRKNEKIRASVPLSPDSCLLELETNTINLRETWNATVRTKERRIGAELAEGYWATRFRGRGSADPRSIERCNV</sequence>
<gene>
    <name evidence="1" type="ORF">CC86DRAFT_319307</name>
</gene>
<proteinExistence type="predicted"/>
<evidence type="ECO:0000313" key="1">
    <source>
        <dbReference type="EMBL" id="KAF2828481.1"/>
    </source>
</evidence>